<organism evidence="1 2">
    <name type="scientific">Panagrolaimus sp. ES5</name>
    <dbReference type="NCBI Taxonomy" id="591445"/>
    <lineage>
        <taxon>Eukaryota</taxon>
        <taxon>Metazoa</taxon>
        <taxon>Ecdysozoa</taxon>
        <taxon>Nematoda</taxon>
        <taxon>Chromadorea</taxon>
        <taxon>Rhabditida</taxon>
        <taxon>Tylenchina</taxon>
        <taxon>Panagrolaimomorpha</taxon>
        <taxon>Panagrolaimoidea</taxon>
        <taxon>Panagrolaimidae</taxon>
        <taxon>Panagrolaimus</taxon>
    </lineage>
</organism>
<sequence>MTKMPVMSSTKTHKRHKRKSKYSDSEDEIEPEEGIPKMKILILGAVVIVCLFALWPSLFGPLMSMVTGRTIQPEQQSRPQHPPVHPALNRQGASAGPSPRGHMHPAAMRMAQGEAAQQQGSSGRGGLFSYLLPVYTIGVMVFLVYTLSKIMFKKKPKRKRHQYGSEEYSESEESEAEGNNLSRGQLRSLQKRLYETETAMSKILEQLEDIAQTQPNDNKDKNNLTDEQVKTVEASMKQLSELSKTYKEQKAELGVESEEEEDENDEGNDSEMISPATTPASSDNEDIKLKRNAPTFAEVVKKEPSPLIESQSNITTKNGNIKEELKESIKKEPKKEKEEDPIVEIVDSKAKVRRRARRD</sequence>
<evidence type="ECO:0000313" key="2">
    <source>
        <dbReference type="WBParaSite" id="ES5_v2.g7563.t1"/>
    </source>
</evidence>
<dbReference type="Proteomes" id="UP000887579">
    <property type="component" value="Unplaced"/>
</dbReference>
<proteinExistence type="predicted"/>
<reference evidence="2" key="1">
    <citation type="submission" date="2022-11" db="UniProtKB">
        <authorList>
            <consortium name="WormBaseParasite"/>
        </authorList>
    </citation>
    <scope>IDENTIFICATION</scope>
</reference>
<accession>A0AC34GSD3</accession>
<protein>
    <submittedName>
        <fullName evidence="2">Resistance to inhibitors of cholinesterase protein 3 N-terminal domain-containing protein</fullName>
    </submittedName>
</protein>
<evidence type="ECO:0000313" key="1">
    <source>
        <dbReference type="Proteomes" id="UP000887579"/>
    </source>
</evidence>
<name>A0AC34GSD3_9BILA</name>
<dbReference type="WBParaSite" id="ES5_v2.g7563.t1">
    <property type="protein sequence ID" value="ES5_v2.g7563.t1"/>
    <property type="gene ID" value="ES5_v2.g7563"/>
</dbReference>